<reference evidence="3 4" key="1">
    <citation type="submission" date="2019-04" db="EMBL/GenBank/DDBJ databases">
        <authorList>
            <person name="Jiang L."/>
        </authorList>
    </citation>
    <scope>NUCLEOTIDE SEQUENCE [LARGE SCALE GENOMIC DNA]</scope>
    <source>
        <strain evidence="3 4">YIM 131861</strain>
    </source>
</reference>
<gene>
    <name evidence="3" type="ORF">E6C70_06305</name>
</gene>
<protein>
    <submittedName>
        <fullName evidence="3">DUF222 domain-containing protein</fullName>
    </submittedName>
</protein>
<feature type="compositionally biased region" description="Low complexity" evidence="1">
    <location>
        <begin position="426"/>
        <end position="442"/>
    </location>
</feature>
<comment type="caution">
    <text evidence="3">The sequence shown here is derived from an EMBL/GenBank/DDBJ whole genome shotgun (WGS) entry which is preliminary data.</text>
</comment>
<evidence type="ECO:0000313" key="4">
    <source>
        <dbReference type="Proteomes" id="UP000307380"/>
    </source>
</evidence>
<dbReference type="EMBL" id="SSSN01000003">
    <property type="protein sequence ID" value="THG35643.1"/>
    <property type="molecule type" value="Genomic_DNA"/>
</dbReference>
<evidence type="ECO:0000256" key="1">
    <source>
        <dbReference type="SAM" id="MobiDB-lite"/>
    </source>
</evidence>
<feature type="region of interest" description="Disordered" evidence="1">
    <location>
        <begin position="401"/>
        <end position="442"/>
    </location>
</feature>
<dbReference type="Pfam" id="PF02720">
    <property type="entry name" value="DUF222"/>
    <property type="match status" value="1"/>
</dbReference>
<dbReference type="RefSeq" id="WP_136423272.1">
    <property type="nucleotide sequence ID" value="NZ_SSSN01000003.1"/>
</dbReference>
<organism evidence="3 4">
    <name type="scientific">Orlajensenia flava</name>
    <dbReference type="NCBI Taxonomy" id="2565934"/>
    <lineage>
        <taxon>Bacteria</taxon>
        <taxon>Bacillati</taxon>
        <taxon>Actinomycetota</taxon>
        <taxon>Actinomycetes</taxon>
        <taxon>Micrococcales</taxon>
        <taxon>Microbacteriaceae</taxon>
        <taxon>Orlajensenia</taxon>
    </lineage>
</organism>
<sequence>MEIGFADRMDDLIDEADILHSDLDLESNSSEDRAMDGIQRTLSVAESRQWAANREEALLVMAVGDTLAIARAHPEIYVPHRPGAKVRDSDAVNFSERGAVFDLAVRLHLSEQTVRRHQHVAETLDAAMPLLRDRFLAGVAPYVQVRTAVEAASAVTDPSGLARYDSELADAAGRMAPGAFRRAALALAGKLATEPLQARHDRALDARRIEVEPTPDAMAWMHLYIAAVDAVRIDARLSRTAVRMGNEPGQSRTKAQLKADAAVAWLAGDGTPTAAIVRPYLLVNPDGTGDLQGFGLVDPAGAGKSLRDCPSFGRLYRDPIRPARLTIDRNTYRPNKVQRDWLTLRYGLDPDATDFVSIDAEIDHVHERQHGGMTEIENLLPLKPRLHRLKSMTGITFAARPHGGIRVTTPTGYDSDGLGRDRPDGDSSGYDSDGYNRDGPPF</sequence>
<proteinExistence type="predicted"/>
<dbReference type="CDD" id="cd00085">
    <property type="entry name" value="HNHc"/>
    <property type="match status" value="1"/>
</dbReference>
<name>A0A4S4FXT0_9MICO</name>
<dbReference type="InterPro" id="IPR003615">
    <property type="entry name" value="HNH_nuc"/>
</dbReference>
<dbReference type="InterPro" id="IPR003870">
    <property type="entry name" value="DUF222"/>
</dbReference>
<accession>A0A4S4FXT0</accession>
<dbReference type="Proteomes" id="UP000307380">
    <property type="component" value="Unassembled WGS sequence"/>
</dbReference>
<keyword evidence="4" id="KW-1185">Reference proteome</keyword>
<evidence type="ECO:0000313" key="3">
    <source>
        <dbReference type="EMBL" id="THG35643.1"/>
    </source>
</evidence>
<evidence type="ECO:0000259" key="2">
    <source>
        <dbReference type="Pfam" id="PF02720"/>
    </source>
</evidence>
<dbReference type="OrthoDB" id="3261064at2"/>
<feature type="domain" description="DUF222" evidence="2">
    <location>
        <begin position="97"/>
        <end position="266"/>
    </location>
</feature>
<dbReference type="AlphaFoldDB" id="A0A4S4FXT0"/>